<protein>
    <submittedName>
        <fullName evidence="3">Sarcosine oxidase subunit beta</fullName>
    </submittedName>
</protein>
<accession>A0A1G7ERQ5</accession>
<dbReference type="Gene3D" id="3.30.9.10">
    <property type="entry name" value="D-Amino Acid Oxidase, subunit A, domain 2"/>
    <property type="match status" value="1"/>
</dbReference>
<dbReference type="OrthoDB" id="8673905at2"/>
<reference evidence="3 4" key="1">
    <citation type="submission" date="2016-10" db="EMBL/GenBank/DDBJ databases">
        <authorList>
            <person name="de Groot N.N."/>
        </authorList>
    </citation>
    <scope>NUCLEOTIDE SEQUENCE [LARGE SCALE GENOMIC DNA]</scope>
    <source>
        <strain evidence="3 4">DSM 16619</strain>
    </source>
</reference>
<dbReference type="InterPro" id="IPR036188">
    <property type="entry name" value="FAD/NAD-bd_sf"/>
</dbReference>
<dbReference type="SUPFAM" id="SSF51905">
    <property type="entry name" value="FAD/NAD(P)-binding domain"/>
    <property type="match status" value="1"/>
</dbReference>
<evidence type="ECO:0000313" key="4">
    <source>
        <dbReference type="Proteomes" id="UP000198781"/>
    </source>
</evidence>
<dbReference type="AlphaFoldDB" id="A0A1G7ERQ5"/>
<dbReference type="GO" id="GO:0016491">
    <property type="term" value="F:oxidoreductase activity"/>
    <property type="evidence" value="ECO:0007669"/>
    <property type="project" value="UniProtKB-KW"/>
</dbReference>
<sequence length="402" mass="43328">MSSSNGHGHGHGGSGTTATHDSDVLVLGGGLMGTTAAFFLRQHGRSVTLLERELVGRQASGTNFGNVRRQGRELHQIPLANRARAVWGRIHSLLGEDAEFVPYGHLRVCYTEQQAAVIEKHAHDVKPLGLDLQLLTAEQLRQRWGIFSPSVVAGSYSPDDGHANPRLAGPAFARAARRAGAHIVEHAEVMQVERDGNGFVAHTADGRRYRAPQMLVACGAWSNRMAEQFGEAVPMEARGPQMGVTEPLPYALGPSIGLSSPIETEGLYFRQIARGNIVFGGGLKGTAHADQIRAYVKPDNILRQMRELRRFVPAFGNVQLIRVWSGIEGYTPDWQPVMGPSARVEGLHYAFGFNGEGFAISPGVGETMAELIATGRTSIPLAPYFIGRFAAAKAAPAFQKAA</sequence>
<feature type="domain" description="FAD dependent oxidoreductase" evidence="2">
    <location>
        <begin position="23"/>
        <end position="371"/>
    </location>
</feature>
<evidence type="ECO:0000256" key="1">
    <source>
        <dbReference type="ARBA" id="ARBA00023002"/>
    </source>
</evidence>
<keyword evidence="4" id="KW-1185">Reference proteome</keyword>
<dbReference type="RefSeq" id="WP_092746017.1">
    <property type="nucleotide sequence ID" value="NZ_FMZC01000024.1"/>
</dbReference>
<dbReference type="GO" id="GO:0005737">
    <property type="term" value="C:cytoplasm"/>
    <property type="evidence" value="ECO:0007669"/>
    <property type="project" value="TreeGrafter"/>
</dbReference>
<dbReference type="Gene3D" id="3.50.50.60">
    <property type="entry name" value="FAD/NAD(P)-binding domain"/>
    <property type="match status" value="1"/>
</dbReference>
<proteinExistence type="predicted"/>
<dbReference type="PANTHER" id="PTHR13847">
    <property type="entry name" value="SARCOSINE DEHYDROGENASE-RELATED"/>
    <property type="match status" value="1"/>
</dbReference>
<dbReference type="Pfam" id="PF01266">
    <property type="entry name" value="DAO"/>
    <property type="match status" value="1"/>
</dbReference>
<name>A0A1G7ERQ5_9BURK</name>
<dbReference type="EMBL" id="FMZC01000024">
    <property type="protein sequence ID" value="SDE66319.1"/>
    <property type="molecule type" value="Genomic_DNA"/>
</dbReference>
<dbReference type="STRING" id="187868.SAMN05192589_12419"/>
<evidence type="ECO:0000313" key="3">
    <source>
        <dbReference type="EMBL" id="SDE66319.1"/>
    </source>
</evidence>
<gene>
    <name evidence="3" type="ORF">SAMN05192589_12419</name>
</gene>
<dbReference type="Proteomes" id="UP000198781">
    <property type="component" value="Unassembled WGS sequence"/>
</dbReference>
<dbReference type="InterPro" id="IPR006076">
    <property type="entry name" value="FAD-dep_OxRdtase"/>
</dbReference>
<evidence type="ECO:0000259" key="2">
    <source>
        <dbReference type="Pfam" id="PF01266"/>
    </source>
</evidence>
<organism evidence="3 4">
    <name type="scientific">Paracidovorax valerianellae</name>
    <dbReference type="NCBI Taxonomy" id="187868"/>
    <lineage>
        <taxon>Bacteria</taxon>
        <taxon>Pseudomonadati</taxon>
        <taxon>Pseudomonadota</taxon>
        <taxon>Betaproteobacteria</taxon>
        <taxon>Burkholderiales</taxon>
        <taxon>Comamonadaceae</taxon>
        <taxon>Paracidovorax</taxon>
    </lineage>
</organism>
<keyword evidence="1" id="KW-0560">Oxidoreductase</keyword>